<name>A0A0F9LFM3_9ZZZZ</name>
<proteinExistence type="predicted"/>
<sequence length="205" mass="24129">WIYFELTDSFICEFALIDKKYFIQGDKVNKNTGRIYNMASGSTARMRGPSISQSEGLRIRQTVDDLQRELIERAHETGLTPEIKDIIESVDDARRILTKKNFELNILETLAMESTDENISDLREQLFTTVKLVHQDLVNEIMVREYRDDGLEPSSVYGDKIDMGDDRDGRITQKVRIWFFKRKEMREKLKQYKKNLKTKMDIEGY</sequence>
<reference evidence="1" key="1">
    <citation type="journal article" date="2015" name="Nature">
        <title>Complex archaea that bridge the gap between prokaryotes and eukaryotes.</title>
        <authorList>
            <person name="Spang A."/>
            <person name="Saw J.H."/>
            <person name="Jorgensen S.L."/>
            <person name="Zaremba-Niedzwiedzka K."/>
            <person name="Martijn J."/>
            <person name="Lind A.E."/>
            <person name="van Eijk R."/>
            <person name="Schleper C."/>
            <person name="Guy L."/>
            <person name="Ettema T.J."/>
        </authorList>
    </citation>
    <scope>NUCLEOTIDE SEQUENCE</scope>
</reference>
<protein>
    <submittedName>
        <fullName evidence="1">Uncharacterized protein</fullName>
    </submittedName>
</protein>
<comment type="caution">
    <text evidence="1">The sequence shown here is derived from an EMBL/GenBank/DDBJ whole genome shotgun (WGS) entry which is preliminary data.</text>
</comment>
<dbReference type="AlphaFoldDB" id="A0A0F9LFM3"/>
<dbReference type="EMBL" id="LAZR01011185">
    <property type="protein sequence ID" value="KKM62990.1"/>
    <property type="molecule type" value="Genomic_DNA"/>
</dbReference>
<accession>A0A0F9LFM3</accession>
<feature type="non-terminal residue" evidence="1">
    <location>
        <position position="1"/>
    </location>
</feature>
<gene>
    <name evidence="1" type="ORF">LCGC14_1516140</name>
</gene>
<organism evidence="1">
    <name type="scientific">marine sediment metagenome</name>
    <dbReference type="NCBI Taxonomy" id="412755"/>
    <lineage>
        <taxon>unclassified sequences</taxon>
        <taxon>metagenomes</taxon>
        <taxon>ecological metagenomes</taxon>
    </lineage>
</organism>
<evidence type="ECO:0000313" key="1">
    <source>
        <dbReference type="EMBL" id="KKM62990.1"/>
    </source>
</evidence>